<keyword evidence="1" id="KW-0812">Transmembrane</keyword>
<evidence type="ECO:0000256" key="1">
    <source>
        <dbReference type="SAM" id="Phobius"/>
    </source>
</evidence>
<comment type="caution">
    <text evidence="2">The sequence shown here is derived from an EMBL/GenBank/DDBJ whole genome shotgun (WGS) entry which is preliminary data.</text>
</comment>
<dbReference type="Proteomes" id="UP000285274">
    <property type="component" value="Unassembled WGS sequence"/>
</dbReference>
<protein>
    <recommendedName>
        <fullName evidence="4">AlgX/AlgJ SGNH hydrolase-like domain-containing protein</fullName>
    </recommendedName>
</protein>
<dbReference type="InterPro" id="IPR025945">
    <property type="entry name" value="DHHW"/>
</dbReference>
<reference evidence="2 3" key="1">
    <citation type="submission" date="2018-08" db="EMBL/GenBank/DDBJ databases">
        <title>A genome reference for cultivated species of the human gut microbiota.</title>
        <authorList>
            <person name="Zou Y."/>
            <person name="Xue W."/>
            <person name="Luo G."/>
        </authorList>
    </citation>
    <scope>NUCLEOTIDE SEQUENCE [LARGE SCALE GENOMIC DNA]</scope>
    <source>
        <strain evidence="2 3">AF22-10AC</strain>
    </source>
</reference>
<name>A0A412IY47_9FIRM</name>
<gene>
    <name evidence="2" type="ORF">DWX92_09435</name>
</gene>
<organism evidence="2 3">
    <name type="scientific">Holdemanella biformis</name>
    <dbReference type="NCBI Taxonomy" id="1735"/>
    <lineage>
        <taxon>Bacteria</taxon>
        <taxon>Bacillati</taxon>
        <taxon>Bacillota</taxon>
        <taxon>Erysipelotrichia</taxon>
        <taxon>Erysipelotrichales</taxon>
        <taxon>Erysipelotrichaceae</taxon>
        <taxon>Holdemanella</taxon>
    </lineage>
</organism>
<evidence type="ECO:0000313" key="2">
    <source>
        <dbReference type="EMBL" id="RGS44968.1"/>
    </source>
</evidence>
<dbReference type="EMBL" id="QRVM01000049">
    <property type="protein sequence ID" value="RGS44968.1"/>
    <property type="molecule type" value="Genomic_DNA"/>
</dbReference>
<keyword evidence="1" id="KW-0472">Membrane</keyword>
<dbReference type="PROSITE" id="PS51257">
    <property type="entry name" value="PROKAR_LIPOPROTEIN"/>
    <property type="match status" value="1"/>
</dbReference>
<proteinExistence type="predicted"/>
<dbReference type="Pfam" id="PF14286">
    <property type="entry name" value="DHHW"/>
    <property type="match status" value="2"/>
</dbReference>
<evidence type="ECO:0000313" key="3">
    <source>
        <dbReference type="Proteomes" id="UP000285274"/>
    </source>
</evidence>
<feature type="transmembrane region" description="Helical" evidence="1">
    <location>
        <begin position="12"/>
        <end position="35"/>
    </location>
</feature>
<sequence>MKQKKQFKILTKLIAVILCLCLMFTGCITGAAFFVRPATSDLEKRKLTEFPKFTMATFLNGQYFSDISIWYADTYPMRDSLMNLSQEMKNIYGVHQKTMMVGTKKEADKIPTKKKKTKKVEPVPVPEDYSFDEDMQNQILSNLYVKNGAAYSMYYFVQDSADLYINAMNRFAKRLKGTSKVYSLLIPNNSIVLPDDELKKLGGSDMKQAINYYYKNYKNVTGIDDYSYIEKAKDQYLYFRTDHHWTALGAYQAYKAFCKEKDWKPEELDSFETKRFEPFLGTAYDQLRLPEMEANPDYVDAYIPHATNDMVYWDENGNETNYNVIADVSDWSEGSGYYCFIGGDNPLSVIKNPTKEKGKSVLLIKESFGNSFAPFLVDHYKTVYIADFRCLTMNIVDFCKENKIDDVIFENNISIIGSTQVASTYDQLSRAGE</sequence>
<accession>A0A412IY47</accession>
<dbReference type="AlphaFoldDB" id="A0A412IY47"/>
<keyword evidence="1" id="KW-1133">Transmembrane helix</keyword>
<evidence type="ECO:0008006" key="4">
    <source>
        <dbReference type="Google" id="ProtNLM"/>
    </source>
</evidence>
<dbReference type="RefSeq" id="WP_118320424.1">
    <property type="nucleotide sequence ID" value="NZ_QRVM01000049.1"/>
</dbReference>